<dbReference type="EMBL" id="CR382133">
    <property type="protein sequence ID" value="CAR65377.1"/>
    <property type="molecule type" value="Genomic_DNA"/>
</dbReference>
<keyword evidence="2" id="KW-1185">Reference proteome</keyword>
<protein>
    <submittedName>
        <fullName evidence="1">DEHA2A07458p</fullName>
    </submittedName>
</protein>
<proteinExistence type="predicted"/>
<dbReference type="OrthoDB" id="1865897at2759"/>
<dbReference type="RefSeq" id="XP_002770000.1">
    <property type="nucleotide sequence ID" value="XM_002769954.1"/>
</dbReference>
<reference evidence="1 2" key="1">
    <citation type="journal article" date="2004" name="Nature">
        <title>Genome evolution in yeasts.</title>
        <authorList>
            <consortium name="Genolevures"/>
            <person name="Dujon B."/>
            <person name="Sherman D."/>
            <person name="Fischer G."/>
            <person name="Durrens P."/>
            <person name="Casaregola S."/>
            <person name="Lafontaine I."/>
            <person name="de Montigny J."/>
            <person name="Marck C."/>
            <person name="Neuveglise C."/>
            <person name="Talla E."/>
            <person name="Goffard N."/>
            <person name="Frangeul L."/>
            <person name="Aigle M."/>
            <person name="Anthouard V."/>
            <person name="Babour A."/>
            <person name="Barbe V."/>
            <person name="Barnay S."/>
            <person name="Blanchin S."/>
            <person name="Beckerich J.M."/>
            <person name="Beyne E."/>
            <person name="Bleykasten C."/>
            <person name="Boisrame A."/>
            <person name="Boyer J."/>
            <person name="Cattolico L."/>
            <person name="Confanioleri F."/>
            <person name="de Daruvar A."/>
            <person name="Despons L."/>
            <person name="Fabre E."/>
            <person name="Fairhead C."/>
            <person name="Ferry-Dumazet H."/>
            <person name="Groppi A."/>
            <person name="Hantraye F."/>
            <person name="Hennequin C."/>
            <person name="Jauniaux N."/>
            <person name="Joyet P."/>
            <person name="Kachouri R."/>
            <person name="Kerrest A."/>
            <person name="Koszul R."/>
            <person name="Lemaire M."/>
            <person name="Lesur I."/>
            <person name="Ma L."/>
            <person name="Muller H."/>
            <person name="Nicaud J.M."/>
            <person name="Nikolski M."/>
            <person name="Oztas S."/>
            <person name="Ozier-Kalogeropoulos O."/>
            <person name="Pellenz S."/>
            <person name="Potier S."/>
            <person name="Richard G.F."/>
            <person name="Straub M.L."/>
            <person name="Suleau A."/>
            <person name="Swennene D."/>
            <person name="Tekaia F."/>
            <person name="Wesolowski-Louvel M."/>
            <person name="Westhof E."/>
            <person name="Wirth B."/>
            <person name="Zeniou-Meyer M."/>
            <person name="Zivanovic I."/>
            <person name="Bolotin-Fukuhara M."/>
            <person name="Thierry A."/>
            <person name="Bouchier C."/>
            <person name="Caudron B."/>
            <person name="Scarpelli C."/>
            <person name="Gaillardin C."/>
            <person name="Weissenbach J."/>
            <person name="Wincker P."/>
            <person name="Souciet J.L."/>
        </authorList>
    </citation>
    <scope>NUCLEOTIDE SEQUENCE [LARGE SCALE GENOMIC DNA]</scope>
    <source>
        <strain evidence="2">ATCC 36239 / CBS 767 / BCRC 21394 / JCM 1990 / NBRC 0083 / IGC 2968</strain>
    </source>
</reference>
<dbReference type="Proteomes" id="UP000000599">
    <property type="component" value="Chromosome A"/>
</dbReference>
<evidence type="ECO:0000313" key="2">
    <source>
        <dbReference type="Proteomes" id="UP000000599"/>
    </source>
</evidence>
<gene>
    <name evidence="1" type="ordered locus">DEHA2A07458g</name>
</gene>
<dbReference type="eggNOG" id="ENOG502SP70">
    <property type="taxonomic scope" value="Eukaryota"/>
</dbReference>
<dbReference type="AlphaFoldDB" id="B5RSS1"/>
<accession>B5RSS1</accession>
<name>B5RSS1_DEBHA</name>
<dbReference type="KEGG" id="dha:DEHA2A07458g"/>
<organism evidence="1 2">
    <name type="scientific">Debaryomyces hansenii (strain ATCC 36239 / CBS 767 / BCRC 21394 / JCM 1990 / NBRC 0083 / IGC 2968)</name>
    <name type="common">Yeast</name>
    <name type="synonym">Torulaspora hansenii</name>
    <dbReference type="NCBI Taxonomy" id="284592"/>
    <lineage>
        <taxon>Eukaryota</taxon>
        <taxon>Fungi</taxon>
        <taxon>Dikarya</taxon>
        <taxon>Ascomycota</taxon>
        <taxon>Saccharomycotina</taxon>
        <taxon>Pichiomycetes</taxon>
        <taxon>Debaryomycetaceae</taxon>
        <taxon>Debaryomyces</taxon>
    </lineage>
</organism>
<dbReference type="HOGENOM" id="CLU_310497_0_0_1"/>
<dbReference type="InParanoid" id="B5RSS1"/>
<dbReference type="OMA" id="CIITRAG"/>
<dbReference type="GeneID" id="8998100"/>
<sequence>MMIKIIRPNVKIRVLNLSSYIRISLQIQKRCINTTIPCTYRSKLGIPNIFGANESIVQLNNDSANGTNEFNDYSSIDDLQISLKNFMTSKPAFINAYNDYRKKDLSVTRKFGELDEFISGIPKPNYRAIVSTNENMPPNTGSFIEIIDPSTSCVTFGVVLEGSQTKFNENYNKLLVLTVDNKIEKIYPQDVSFHLSQVLDPHWIKTLRVIENRHDSTFGNRLVLADILKLFLDKSLNRLQRLQDPNNNQFSIVFSQYATPFQMKSISLPDIYESFKLSDPVLSDINSSYYNQSAFLLSCHLGMINSPEMWLVSSCYGTNKLTNLVKEGCSNEITSGSRYFVNSITNMESLSKLFDDFENPIYLAKYNTFLTTLFGEQTSQNPKSFDDLNVYFNIWEGKYFLNIITVMKFFIIYPHSLIRDRIEKLTILGGQSMDPCTTYKFLEDLKIYNNRRHQMTDIYLSANIMGKSLLSQLSISSINDLRPTSTQAESDNFMNEKITDKFPHLRKSKVYYQDHIVYGLPFGKSIDSKQKSSLLAVSLEKINSRKYLINIHIPDMITKLSPSSNLFDEIASSSLNMKSLTKLINDSNINIFDSDLIDKLSFPDHNLRETSDWFSVGDVSQRSNKYDSGNKSNNNVTCMTVSFVYNKYESNPFSDLEEKISFSFDSLNSVSIKNIDWNTLEKCLNGVTEVSPFTLFKERASRSKDKNNAELDDDDIHNMNFIFNVMKSHIKIRNLDGASNVDPSIAFQNNDSSNLLKELSIVNKYEDQEKVLTTIESKTLENQLELSKSKFFINELDKFVGKLTSRYCLMHDIPILTHHQDILESLNNESNPELIMKRETRDLNDEAYISHNNLFLPNYHANSYFQTLIARDSSGYVSMSAYLIGLNYLTKPNIEVFADENLSFVPLGINDGYVRMFGVFTDYEVLLNQFQILSHIQKFSQGNNPAFFKDNEHSAIIRQFSYLKRYGYKLNGPLSHDALNHQLHKILNSYKLCDHLGTVHKHFWTLKLLEQRLLQETSLDSGTTGVTYDCIITRAGYEIPSISKKIARGYCSQLNIEIDIMIPLDREVTIGNQIICDKVMFLDPIGGHCVLRESQLLH</sequence>
<evidence type="ECO:0000313" key="1">
    <source>
        <dbReference type="EMBL" id="CAR65377.1"/>
    </source>
</evidence>
<dbReference type="STRING" id="284592.B5RSS1"/>